<dbReference type="Pfam" id="PF02052">
    <property type="entry name" value="Gallidermin"/>
    <property type="match status" value="1"/>
</dbReference>
<evidence type="ECO:0000256" key="1">
    <source>
        <dbReference type="ARBA" id="ARBA00009379"/>
    </source>
</evidence>
<organism evidence="7 8">
    <name type="scientific">Paenibacillus wenxiniae</name>
    <dbReference type="NCBI Taxonomy" id="1636843"/>
    <lineage>
        <taxon>Bacteria</taxon>
        <taxon>Bacillati</taxon>
        <taxon>Bacillota</taxon>
        <taxon>Bacilli</taxon>
        <taxon>Bacillales</taxon>
        <taxon>Paenibacillaceae</taxon>
        <taxon>Paenibacillus</taxon>
    </lineage>
</organism>
<keyword evidence="2 6" id="KW-0929">Antimicrobial</keyword>
<dbReference type="Proteomes" id="UP001597233">
    <property type="component" value="Unassembled WGS sequence"/>
</dbReference>
<gene>
    <name evidence="7" type="ORF">ACFSC9_16410</name>
</gene>
<comment type="function">
    <text evidence="6">Lanthionine-containing peptide antibiotic (lantibiotic) active on Gram-positive bacteria. The bactericidal activity of lantibiotics is based on depolarization of energized bacterial cytoplasmic membranes, initiated by the formation of aqueous transmembrane pores.</text>
</comment>
<reference evidence="8" key="1">
    <citation type="journal article" date="2019" name="Int. J. Syst. Evol. Microbiol.">
        <title>The Global Catalogue of Microorganisms (GCM) 10K type strain sequencing project: providing services to taxonomists for standard genome sequencing and annotation.</title>
        <authorList>
            <consortium name="The Broad Institute Genomics Platform"/>
            <consortium name="The Broad Institute Genome Sequencing Center for Infectious Disease"/>
            <person name="Wu L."/>
            <person name="Ma J."/>
        </authorList>
    </citation>
    <scope>NUCLEOTIDE SEQUENCE [LARGE SCALE GENOMIC DNA]</scope>
    <source>
        <strain evidence="8">CCUG 54950</strain>
    </source>
</reference>
<comment type="similarity">
    <text evidence="1 6">Belongs to the type A lantibiotic family.</text>
</comment>
<evidence type="ECO:0000313" key="8">
    <source>
        <dbReference type="Proteomes" id="UP001597233"/>
    </source>
</evidence>
<keyword evidence="4 6" id="KW-0044">Antibiotic</keyword>
<evidence type="ECO:0000256" key="2">
    <source>
        <dbReference type="ARBA" id="ARBA00022529"/>
    </source>
</evidence>
<dbReference type="NCBIfam" id="TIGR03731">
    <property type="entry name" value="lantibio_gallid"/>
    <property type="match status" value="1"/>
</dbReference>
<name>A0ABW4RL98_9BACL</name>
<dbReference type="RefSeq" id="WP_347326452.1">
    <property type="nucleotide sequence ID" value="NZ_JBCGUH010000012.1"/>
</dbReference>
<dbReference type="InterPro" id="IPR006079">
    <property type="entry name" value="Lantibiotic_typ-A_Bacillales"/>
</dbReference>
<evidence type="ECO:0000256" key="5">
    <source>
        <dbReference type="ARBA" id="ARBA00023048"/>
    </source>
</evidence>
<sequence length="57" mass="6269">MAKFDDFDLDLVKNPQQSSLGVEPQWKSKSFCTPGCVTGALQTCFIQTATCNCHISK</sequence>
<dbReference type="EMBL" id="JBHUEH010000023">
    <property type="protein sequence ID" value="MFD1887076.1"/>
    <property type="molecule type" value="Genomic_DNA"/>
</dbReference>
<keyword evidence="3 6" id="KW-0425">Lantibiotic</keyword>
<keyword evidence="8" id="KW-1185">Reference proteome</keyword>
<evidence type="ECO:0000256" key="6">
    <source>
        <dbReference type="RuleBase" id="RU362078"/>
    </source>
</evidence>
<comment type="caution">
    <text evidence="7">The sequence shown here is derived from an EMBL/GenBank/DDBJ whole genome shotgun (WGS) entry which is preliminary data.</text>
</comment>
<dbReference type="NCBIfam" id="NF038155">
    <property type="entry name" value="lanthi_I_FDLD"/>
    <property type="match status" value="1"/>
</dbReference>
<evidence type="ECO:0000313" key="7">
    <source>
        <dbReference type="EMBL" id="MFD1887076.1"/>
    </source>
</evidence>
<proteinExistence type="inferred from homology"/>
<dbReference type="PRINTS" id="PR00324">
    <property type="entry name" value="NISIN"/>
</dbReference>
<evidence type="ECO:0000256" key="3">
    <source>
        <dbReference type="ARBA" id="ARBA00022789"/>
    </source>
</evidence>
<accession>A0ABW4RL98</accession>
<keyword evidence="5 6" id="KW-0078">Bacteriocin</keyword>
<evidence type="ECO:0000256" key="4">
    <source>
        <dbReference type="ARBA" id="ARBA00023022"/>
    </source>
</evidence>
<protein>
    <recommendedName>
        <fullName evidence="6">Lantibiotic</fullName>
    </recommendedName>
</protein>
<comment type="PTM">
    <text evidence="6">Maturation of lantibiotics involves the enzymatic conversion of Thr, and Ser into dehydrated AA and the formation of thioether bonds with cysteine. This is followed by membrane translocation and cleavage of the modified precursor.</text>
</comment>